<evidence type="ECO:0000313" key="2">
    <source>
        <dbReference type="Proteomes" id="UP000284777"/>
    </source>
</evidence>
<proteinExistence type="predicted"/>
<comment type="caution">
    <text evidence="1">The sequence shown here is derived from an EMBL/GenBank/DDBJ whole genome shotgun (WGS) entry which is preliminary data.</text>
</comment>
<dbReference type="Proteomes" id="UP000284777">
    <property type="component" value="Unassembled WGS sequence"/>
</dbReference>
<dbReference type="EMBL" id="QSBD01000011">
    <property type="protein sequence ID" value="RGW97053.1"/>
    <property type="molecule type" value="Genomic_DNA"/>
</dbReference>
<gene>
    <name evidence="1" type="ORF">DWV41_08800</name>
</gene>
<name>A0A413E2E4_BACSE</name>
<reference evidence="1 2" key="1">
    <citation type="submission" date="2018-08" db="EMBL/GenBank/DDBJ databases">
        <title>A genome reference for cultivated species of the human gut microbiota.</title>
        <authorList>
            <person name="Zou Y."/>
            <person name="Xue W."/>
            <person name="Luo G."/>
        </authorList>
    </citation>
    <scope>NUCLEOTIDE SEQUENCE [LARGE SCALE GENOMIC DNA]</scope>
    <source>
        <strain evidence="1 2">AF05-4</strain>
    </source>
</reference>
<accession>A0A413E2E4</accession>
<protein>
    <submittedName>
        <fullName evidence="1">Uncharacterized protein</fullName>
    </submittedName>
</protein>
<organism evidence="1 2">
    <name type="scientific">Bacteroides stercoris</name>
    <dbReference type="NCBI Taxonomy" id="46506"/>
    <lineage>
        <taxon>Bacteria</taxon>
        <taxon>Pseudomonadati</taxon>
        <taxon>Bacteroidota</taxon>
        <taxon>Bacteroidia</taxon>
        <taxon>Bacteroidales</taxon>
        <taxon>Bacteroidaceae</taxon>
        <taxon>Bacteroides</taxon>
    </lineage>
</organism>
<sequence>MNAENLRIGDYVHIHFLKNTTTEQAKVENINIENNTIILVNQRKDIIKIDTEDKWEQIKPIPLDESVLKQFGYKDSIKTVYGLVNKNVYEKVYIFKDRSPILVTLIYEDGVFKLVQSDDEAFYGCKTKPSFQDLHIFQHYLSDNMYINNI</sequence>
<evidence type="ECO:0000313" key="1">
    <source>
        <dbReference type="EMBL" id="RGW97053.1"/>
    </source>
</evidence>
<dbReference type="RefSeq" id="WP_117902173.1">
    <property type="nucleotide sequence ID" value="NZ_QSBD01000011.1"/>
</dbReference>
<dbReference type="AlphaFoldDB" id="A0A413E2E4"/>